<organism evidence="3 4">
    <name type="scientific">Bifidobacterium margollesii</name>
    <dbReference type="NCBI Taxonomy" id="2020964"/>
    <lineage>
        <taxon>Bacteria</taxon>
        <taxon>Bacillati</taxon>
        <taxon>Actinomycetota</taxon>
        <taxon>Actinomycetes</taxon>
        <taxon>Bifidobacteriales</taxon>
        <taxon>Bifidobacteriaceae</taxon>
        <taxon>Bifidobacterium</taxon>
    </lineage>
</organism>
<sequence>MRHAAHKARNAQRNAVVVKMGRTGAVRNAHTASVVEANAPMTVLVPEVARMLNEAAPKTRRAIRQAARQRAHKKQFVTAGSLALLAATAGSFVYASSNNASRSNTPLADKAESSVIADANTAAISNASEHGNDDGVMVSRSAERGVPAETTVADTSAEWNISSAVDRIDTKQMSKSLANNPHVAKLMDRDAGSIPQGFNPNHATGDTGNAYAFSQCTWWAYTRRQQLGLPVGSYFGNGADWANSAKELGYWVDNTPRVGDIMVFQRGQEGASSAYGHVAIVEAIKDGKVITSECGATYNGKSFTRTFSNVSDFQYIHY</sequence>
<dbReference type="Gene3D" id="3.90.1720.10">
    <property type="entry name" value="endopeptidase domain like (from Nostoc punctiforme)"/>
    <property type="match status" value="1"/>
</dbReference>
<evidence type="ECO:0000313" key="4">
    <source>
        <dbReference type="Proteomes" id="UP000235050"/>
    </source>
</evidence>
<protein>
    <submittedName>
        <fullName evidence="3">Amidase</fullName>
    </submittedName>
</protein>
<gene>
    <name evidence="3" type="ORF">Uis1B_1469</name>
</gene>
<feature type="domain" description="Peptidase C51" evidence="2">
    <location>
        <begin position="191"/>
        <end position="317"/>
    </location>
</feature>
<dbReference type="PROSITE" id="PS50911">
    <property type="entry name" value="CHAP"/>
    <property type="match status" value="1"/>
</dbReference>
<dbReference type="EMBL" id="NMWU01000026">
    <property type="protein sequence ID" value="PLS30642.1"/>
    <property type="molecule type" value="Genomic_DNA"/>
</dbReference>
<dbReference type="InterPro" id="IPR007921">
    <property type="entry name" value="CHAP_dom"/>
</dbReference>
<dbReference type="RefSeq" id="WP_101617067.1">
    <property type="nucleotide sequence ID" value="NZ_NMWU01000026.1"/>
</dbReference>
<keyword evidence="1" id="KW-0812">Transmembrane</keyword>
<accession>A0A2N5J8V0</accession>
<keyword evidence="1" id="KW-0472">Membrane</keyword>
<reference evidence="3 4" key="1">
    <citation type="submission" date="2017-07" db="EMBL/GenBank/DDBJ databases">
        <title>Bifidobacterium novel species.</title>
        <authorList>
            <person name="Lugli G.A."/>
            <person name="Milani C."/>
            <person name="Duranti S."/>
            <person name="Mangifesta M."/>
        </authorList>
    </citation>
    <scope>NUCLEOTIDE SEQUENCE [LARGE SCALE GENOMIC DNA]</scope>
    <source>
        <strain evidence="4">Uis1B</strain>
    </source>
</reference>
<feature type="transmembrane region" description="Helical" evidence="1">
    <location>
        <begin position="76"/>
        <end position="95"/>
    </location>
</feature>
<name>A0A2N5J8V0_9BIFI</name>
<keyword evidence="4" id="KW-1185">Reference proteome</keyword>
<evidence type="ECO:0000259" key="2">
    <source>
        <dbReference type="PROSITE" id="PS50911"/>
    </source>
</evidence>
<dbReference type="OrthoDB" id="3240061at2"/>
<dbReference type="SUPFAM" id="SSF54001">
    <property type="entry name" value="Cysteine proteinases"/>
    <property type="match status" value="1"/>
</dbReference>
<dbReference type="InterPro" id="IPR038765">
    <property type="entry name" value="Papain-like_cys_pep_sf"/>
</dbReference>
<dbReference type="Proteomes" id="UP000235050">
    <property type="component" value="Unassembled WGS sequence"/>
</dbReference>
<keyword evidence="1" id="KW-1133">Transmembrane helix</keyword>
<comment type="caution">
    <text evidence="3">The sequence shown here is derived from an EMBL/GenBank/DDBJ whole genome shotgun (WGS) entry which is preliminary data.</text>
</comment>
<evidence type="ECO:0000313" key="3">
    <source>
        <dbReference type="EMBL" id="PLS30642.1"/>
    </source>
</evidence>
<dbReference type="AlphaFoldDB" id="A0A2N5J8V0"/>
<dbReference type="Pfam" id="PF05257">
    <property type="entry name" value="CHAP"/>
    <property type="match status" value="1"/>
</dbReference>
<evidence type="ECO:0000256" key="1">
    <source>
        <dbReference type="SAM" id="Phobius"/>
    </source>
</evidence>
<proteinExistence type="predicted"/>